<keyword evidence="9" id="KW-1185">Reference proteome</keyword>
<name>A0AAN9BDC6_9CAEN</name>
<proteinExistence type="inferred from homology"/>
<dbReference type="InterPro" id="IPR059010">
    <property type="entry name" value="TMEM179-179B"/>
</dbReference>
<evidence type="ECO:0000256" key="2">
    <source>
        <dbReference type="ARBA" id="ARBA00022692"/>
    </source>
</evidence>
<comment type="subcellular location">
    <subcellularLocation>
        <location evidence="1">Membrane</location>
        <topology evidence="1">Multi-pass membrane protein</topology>
    </subcellularLocation>
</comment>
<evidence type="ECO:0000313" key="8">
    <source>
        <dbReference type="EMBL" id="KAK7103153.1"/>
    </source>
</evidence>
<evidence type="ECO:0000256" key="7">
    <source>
        <dbReference type="SAM" id="Phobius"/>
    </source>
</evidence>
<dbReference type="EMBL" id="JBAMIC010000008">
    <property type="protein sequence ID" value="KAK7103153.1"/>
    <property type="molecule type" value="Genomic_DNA"/>
</dbReference>
<evidence type="ECO:0000256" key="5">
    <source>
        <dbReference type="ARBA" id="ARBA00093776"/>
    </source>
</evidence>
<dbReference type="AlphaFoldDB" id="A0AAN9BDC6"/>
<protein>
    <recommendedName>
        <fullName evidence="10">MARVEL domain-containing protein</fullName>
    </recommendedName>
</protein>
<evidence type="ECO:0000256" key="4">
    <source>
        <dbReference type="ARBA" id="ARBA00023136"/>
    </source>
</evidence>
<evidence type="ECO:0000313" key="9">
    <source>
        <dbReference type="Proteomes" id="UP001374579"/>
    </source>
</evidence>
<keyword evidence="2 7" id="KW-0812">Transmembrane</keyword>
<evidence type="ECO:0000256" key="3">
    <source>
        <dbReference type="ARBA" id="ARBA00022989"/>
    </source>
</evidence>
<feature type="transmembrane region" description="Helical" evidence="7">
    <location>
        <begin position="97"/>
        <end position="122"/>
    </location>
</feature>
<dbReference type="Pfam" id="PF26158">
    <property type="entry name" value="Claudin_TMEM179-179B"/>
    <property type="match status" value="1"/>
</dbReference>
<feature type="transmembrane region" description="Helical" evidence="7">
    <location>
        <begin position="154"/>
        <end position="175"/>
    </location>
</feature>
<reference evidence="8 9" key="1">
    <citation type="submission" date="2024-02" db="EMBL/GenBank/DDBJ databases">
        <title>Chromosome-scale genome assembly of the rough periwinkle Littorina saxatilis.</title>
        <authorList>
            <person name="De Jode A."/>
            <person name="Faria R."/>
            <person name="Formenti G."/>
            <person name="Sims Y."/>
            <person name="Smith T.P."/>
            <person name="Tracey A."/>
            <person name="Wood J.M.D."/>
            <person name="Zagrodzka Z.B."/>
            <person name="Johannesson K."/>
            <person name="Butlin R.K."/>
            <person name="Leder E.H."/>
        </authorList>
    </citation>
    <scope>NUCLEOTIDE SEQUENCE [LARGE SCALE GENOMIC DNA]</scope>
    <source>
        <strain evidence="8">Snail1</strain>
        <tissue evidence="8">Muscle</tissue>
    </source>
</reference>
<sequence>MDFVTEENLIRLKVGMYGALLFFSFFTIIAVPVTTNNIGGCFLYRDATTGFGSASNCNYAVAMAVMFGLMYALFRLLVCIMLMLGKLNTEFVLLTDLFQLIYTAVDTVACFLVFISACILSSGINSGCDVVNDCSTLTIRDDDSVASRMHTAEAGAWISFILWLLLAAIGIFWLFRQGKIPFLSRPAAGDGGTQGGATAPASNMDTPPAVDAESTKY</sequence>
<feature type="transmembrane region" description="Helical" evidence="7">
    <location>
        <begin position="20"/>
        <end position="39"/>
    </location>
</feature>
<evidence type="ECO:0000256" key="6">
    <source>
        <dbReference type="SAM" id="MobiDB-lite"/>
    </source>
</evidence>
<organism evidence="8 9">
    <name type="scientific">Littorina saxatilis</name>
    <dbReference type="NCBI Taxonomy" id="31220"/>
    <lineage>
        <taxon>Eukaryota</taxon>
        <taxon>Metazoa</taxon>
        <taxon>Spiralia</taxon>
        <taxon>Lophotrochozoa</taxon>
        <taxon>Mollusca</taxon>
        <taxon>Gastropoda</taxon>
        <taxon>Caenogastropoda</taxon>
        <taxon>Littorinimorpha</taxon>
        <taxon>Littorinoidea</taxon>
        <taxon>Littorinidae</taxon>
        <taxon>Littorina</taxon>
    </lineage>
</organism>
<evidence type="ECO:0000256" key="1">
    <source>
        <dbReference type="ARBA" id="ARBA00004141"/>
    </source>
</evidence>
<feature type="region of interest" description="Disordered" evidence="6">
    <location>
        <begin position="190"/>
        <end position="217"/>
    </location>
</feature>
<evidence type="ECO:0008006" key="10">
    <source>
        <dbReference type="Google" id="ProtNLM"/>
    </source>
</evidence>
<keyword evidence="4 7" id="KW-0472">Membrane</keyword>
<accession>A0AAN9BDC6</accession>
<comment type="similarity">
    <text evidence="5">Belongs to the TMEM179 family.</text>
</comment>
<gene>
    <name evidence="8" type="ORF">V1264_018113</name>
</gene>
<dbReference type="Proteomes" id="UP001374579">
    <property type="component" value="Unassembled WGS sequence"/>
</dbReference>
<keyword evidence="3 7" id="KW-1133">Transmembrane helix</keyword>
<comment type="caution">
    <text evidence="8">The sequence shown here is derived from an EMBL/GenBank/DDBJ whole genome shotgun (WGS) entry which is preliminary data.</text>
</comment>
<feature type="transmembrane region" description="Helical" evidence="7">
    <location>
        <begin position="59"/>
        <end position="85"/>
    </location>
</feature>